<evidence type="ECO:0000256" key="1">
    <source>
        <dbReference type="ARBA" id="ARBA00022723"/>
    </source>
</evidence>
<protein>
    <recommendedName>
        <fullName evidence="4">Tyrosinase copper-binding domain-containing protein</fullName>
    </recommendedName>
</protein>
<dbReference type="EMBL" id="CP136895">
    <property type="protein sequence ID" value="WOL10789.1"/>
    <property type="molecule type" value="Genomic_DNA"/>
</dbReference>
<name>A0AAQ3KMC4_9LILI</name>
<evidence type="ECO:0000259" key="4">
    <source>
        <dbReference type="PROSITE" id="PS00497"/>
    </source>
</evidence>
<evidence type="ECO:0000313" key="6">
    <source>
        <dbReference type="Proteomes" id="UP001327560"/>
    </source>
</evidence>
<dbReference type="PANTHER" id="PTHR11474:SF76">
    <property type="entry name" value="SHKT DOMAIN-CONTAINING PROTEIN"/>
    <property type="match status" value="1"/>
</dbReference>
<feature type="domain" description="Tyrosinase copper-binding" evidence="4">
    <location>
        <begin position="4"/>
        <end position="21"/>
    </location>
</feature>
<organism evidence="5 6">
    <name type="scientific">Canna indica</name>
    <name type="common">Indian-shot</name>
    <dbReference type="NCBI Taxonomy" id="4628"/>
    <lineage>
        <taxon>Eukaryota</taxon>
        <taxon>Viridiplantae</taxon>
        <taxon>Streptophyta</taxon>
        <taxon>Embryophyta</taxon>
        <taxon>Tracheophyta</taxon>
        <taxon>Spermatophyta</taxon>
        <taxon>Magnoliopsida</taxon>
        <taxon>Liliopsida</taxon>
        <taxon>Zingiberales</taxon>
        <taxon>Cannaceae</taxon>
        <taxon>Canna</taxon>
    </lineage>
</organism>
<dbReference type="Pfam" id="PF00264">
    <property type="entry name" value="Tyrosinase"/>
    <property type="match status" value="1"/>
</dbReference>
<dbReference type="PANTHER" id="PTHR11474">
    <property type="entry name" value="TYROSINASE FAMILY MEMBER"/>
    <property type="match status" value="1"/>
</dbReference>
<dbReference type="InterPro" id="IPR008922">
    <property type="entry name" value="Di-copper_centre_dom_sf"/>
</dbReference>
<dbReference type="Gene3D" id="1.10.1280.10">
    <property type="entry name" value="Di-copper center containing domain from catechol oxidase"/>
    <property type="match status" value="1"/>
</dbReference>
<dbReference type="PRINTS" id="PR00092">
    <property type="entry name" value="TYROSINASE"/>
</dbReference>
<dbReference type="PROSITE" id="PS00497">
    <property type="entry name" value="TYROSINASE_1"/>
    <property type="match status" value="1"/>
</dbReference>
<dbReference type="InterPro" id="IPR002227">
    <property type="entry name" value="Tyrosinase_Cu-bd"/>
</dbReference>
<gene>
    <name evidence="5" type="ORF">Cni_G19548</name>
</gene>
<evidence type="ECO:0000256" key="3">
    <source>
        <dbReference type="SAM" id="MobiDB-lite"/>
    </source>
</evidence>
<keyword evidence="1" id="KW-0479">Metal-binding</keyword>
<dbReference type="Proteomes" id="UP001327560">
    <property type="component" value="Chromosome 6"/>
</dbReference>
<reference evidence="5 6" key="1">
    <citation type="submission" date="2023-10" db="EMBL/GenBank/DDBJ databases">
        <title>Chromosome-scale genome assembly provides insights into flower coloration mechanisms of Canna indica.</title>
        <authorList>
            <person name="Li C."/>
        </authorList>
    </citation>
    <scope>NUCLEOTIDE SEQUENCE [LARGE SCALE GENOMIC DNA]</scope>
    <source>
        <tissue evidence="5">Flower</tissue>
    </source>
</reference>
<feature type="region of interest" description="Disordered" evidence="3">
    <location>
        <begin position="171"/>
        <end position="198"/>
    </location>
</feature>
<proteinExistence type="predicted"/>
<accession>A0AAQ3KMC4</accession>
<dbReference type="GO" id="GO:0016491">
    <property type="term" value="F:oxidoreductase activity"/>
    <property type="evidence" value="ECO:0007669"/>
    <property type="project" value="InterPro"/>
</dbReference>
<dbReference type="SUPFAM" id="SSF48056">
    <property type="entry name" value="Di-copper centre-containing domain"/>
    <property type="match status" value="1"/>
</dbReference>
<dbReference type="InterPro" id="IPR050316">
    <property type="entry name" value="Tyrosinase/Hemocyanin"/>
</dbReference>
<dbReference type="AlphaFoldDB" id="A0AAQ3KMC4"/>
<sequence>MQVHNSWIFLPWHRYYLHFFERILGRFIGDETFALPYWNWDQEADMPFLEIFQDPSLAIYDEFHNQDHVIGGKLVDLKYFTKTTLTPEELVQQNLCLVRTAFRQSITSVETFMGNPLKAVPTEGPGQLESIHNTVHLWVGTRGRTERTWVTCLPPPVTVFSIATTPTSTAFGTSTTTSAATSPSLRAPIGSTAPSSSWTRTKSLSKSRSLIISLALN</sequence>
<dbReference type="GO" id="GO:0046872">
    <property type="term" value="F:metal ion binding"/>
    <property type="evidence" value="ECO:0007669"/>
    <property type="project" value="UniProtKB-KW"/>
</dbReference>
<keyword evidence="2" id="KW-0186">Copper</keyword>
<keyword evidence="6" id="KW-1185">Reference proteome</keyword>
<feature type="compositionally biased region" description="Low complexity" evidence="3">
    <location>
        <begin position="171"/>
        <end position="184"/>
    </location>
</feature>
<evidence type="ECO:0000313" key="5">
    <source>
        <dbReference type="EMBL" id="WOL10789.1"/>
    </source>
</evidence>
<evidence type="ECO:0000256" key="2">
    <source>
        <dbReference type="ARBA" id="ARBA00023008"/>
    </source>
</evidence>